<keyword evidence="3" id="KW-1185">Reference proteome</keyword>
<feature type="region of interest" description="Disordered" evidence="1">
    <location>
        <begin position="40"/>
        <end position="63"/>
    </location>
</feature>
<protein>
    <submittedName>
        <fullName evidence="2">Uncharacterized protein</fullName>
    </submittedName>
</protein>
<reference evidence="2 3" key="1">
    <citation type="submission" date="2013-08" db="EMBL/GenBank/DDBJ databases">
        <authorList>
            <person name="Durkin A.S."/>
            <person name="Haft D.R."/>
            <person name="McCorrison J."/>
            <person name="Torralba M."/>
            <person name="Gillis M."/>
            <person name="Haft D.H."/>
            <person name="Methe B."/>
            <person name="Sutton G."/>
            <person name="Nelson K.E."/>
        </authorList>
    </citation>
    <scope>NUCLEOTIDE SEQUENCE [LARGE SCALE GENOMIC DNA]</scope>
    <source>
        <strain evidence="2 3">F0195</strain>
    </source>
</reference>
<comment type="caution">
    <text evidence="2">The sequence shown here is derived from an EMBL/GenBank/DDBJ whole genome shotgun (WGS) entry which is preliminary data.</text>
</comment>
<evidence type="ECO:0000313" key="3">
    <source>
        <dbReference type="Proteomes" id="UP000016638"/>
    </source>
</evidence>
<proteinExistence type="predicted"/>
<organism evidence="2 3">
    <name type="scientific">Olsenella profusa F0195</name>
    <dbReference type="NCBI Taxonomy" id="1125712"/>
    <lineage>
        <taxon>Bacteria</taxon>
        <taxon>Bacillati</taxon>
        <taxon>Actinomycetota</taxon>
        <taxon>Coriobacteriia</taxon>
        <taxon>Coriobacteriales</taxon>
        <taxon>Atopobiaceae</taxon>
        <taxon>Olsenella</taxon>
    </lineage>
</organism>
<dbReference type="STRING" id="1125712.HMPREF1316_1106"/>
<dbReference type="EMBL" id="AWEZ01000006">
    <property type="protein sequence ID" value="ERL10632.1"/>
    <property type="molecule type" value="Genomic_DNA"/>
</dbReference>
<name>U2V5K6_9ACTN</name>
<dbReference type="Proteomes" id="UP000016638">
    <property type="component" value="Unassembled WGS sequence"/>
</dbReference>
<gene>
    <name evidence="2" type="ORF">HMPREF1316_1106</name>
</gene>
<accession>U2V5K6</accession>
<evidence type="ECO:0000256" key="1">
    <source>
        <dbReference type="SAM" id="MobiDB-lite"/>
    </source>
</evidence>
<sequence>MHSHALVGNPRCTPAFRAPTSAQDCLVECDGNAPCRRAPFVEPTPTMHTSALETPMPPSLPRRIHMRRGRVPQVSWGYTYHQGGMHGRTQSPDEDRAR</sequence>
<feature type="region of interest" description="Disordered" evidence="1">
    <location>
        <begin position="76"/>
        <end position="98"/>
    </location>
</feature>
<evidence type="ECO:0000313" key="2">
    <source>
        <dbReference type="EMBL" id="ERL10632.1"/>
    </source>
</evidence>
<dbReference type="AlphaFoldDB" id="U2V5K6"/>
<dbReference type="PATRIC" id="fig|1125712.3.peg.158"/>